<dbReference type="PANTHER" id="PTHR32077:SF86">
    <property type="entry name" value="FAS1 DOMAIN-CONTAINING PROTEIN SELMODRAFT_448915"/>
    <property type="match status" value="1"/>
</dbReference>
<keyword evidence="3" id="KW-0449">Lipoprotein</keyword>
<dbReference type="Gene3D" id="2.40.70.10">
    <property type="entry name" value="Acid Proteases"/>
    <property type="match status" value="1"/>
</dbReference>
<accession>A0A2Z6LG69</accession>
<keyword evidence="4" id="KW-0732">Signal</keyword>
<dbReference type="GO" id="GO:0009834">
    <property type="term" value="P:plant-type secondary cell wall biogenesis"/>
    <property type="evidence" value="ECO:0007669"/>
    <property type="project" value="TreeGrafter"/>
</dbReference>
<evidence type="ECO:0000256" key="1">
    <source>
        <dbReference type="ARBA" id="ARBA00004609"/>
    </source>
</evidence>
<keyword evidence="5" id="KW-0472">Membrane</keyword>
<evidence type="ECO:0000256" key="4">
    <source>
        <dbReference type="ARBA" id="ARBA00022729"/>
    </source>
</evidence>
<dbReference type="EMBL" id="DF973113">
    <property type="protein sequence ID" value="GAU11095.1"/>
    <property type="molecule type" value="Genomic_DNA"/>
</dbReference>
<keyword evidence="2" id="KW-1003">Cell membrane</keyword>
<dbReference type="SUPFAM" id="SSF50630">
    <property type="entry name" value="Acid proteases"/>
    <property type="match status" value="1"/>
</dbReference>
<evidence type="ECO:0000313" key="7">
    <source>
        <dbReference type="Proteomes" id="UP000242715"/>
    </source>
</evidence>
<keyword evidence="7" id="KW-1185">Reference proteome</keyword>
<gene>
    <name evidence="6" type="ORF">TSUD_197190</name>
</gene>
<dbReference type="InterPro" id="IPR045003">
    <property type="entry name" value="FLA_A"/>
</dbReference>
<dbReference type="AlphaFoldDB" id="A0A2Z6LG69"/>
<organism evidence="6 7">
    <name type="scientific">Trifolium subterraneum</name>
    <name type="common">Subterranean clover</name>
    <dbReference type="NCBI Taxonomy" id="3900"/>
    <lineage>
        <taxon>Eukaryota</taxon>
        <taxon>Viridiplantae</taxon>
        <taxon>Streptophyta</taxon>
        <taxon>Embryophyta</taxon>
        <taxon>Tracheophyta</taxon>
        <taxon>Spermatophyta</taxon>
        <taxon>Magnoliopsida</taxon>
        <taxon>eudicotyledons</taxon>
        <taxon>Gunneridae</taxon>
        <taxon>Pentapetalae</taxon>
        <taxon>rosids</taxon>
        <taxon>fabids</taxon>
        <taxon>Fabales</taxon>
        <taxon>Fabaceae</taxon>
        <taxon>Papilionoideae</taxon>
        <taxon>50 kb inversion clade</taxon>
        <taxon>NPAAA clade</taxon>
        <taxon>Hologalegina</taxon>
        <taxon>IRL clade</taxon>
        <taxon>Trifolieae</taxon>
        <taxon>Trifolium</taxon>
    </lineage>
</organism>
<name>A0A2Z6LG69_TRISU</name>
<evidence type="ECO:0000256" key="5">
    <source>
        <dbReference type="ARBA" id="ARBA00023136"/>
    </source>
</evidence>
<dbReference type="InterPro" id="IPR021109">
    <property type="entry name" value="Peptidase_aspartic_dom_sf"/>
</dbReference>
<dbReference type="OrthoDB" id="1436636at2759"/>
<dbReference type="PANTHER" id="PTHR32077">
    <property type="entry name" value="FASCICLIN-LIKE ARABINOGALACTAN PROTEIN"/>
    <property type="match status" value="1"/>
</dbReference>
<sequence length="184" mass="20163">MHQFLQHRKTKFHSIVKVLATDSIGSGFTLNISSVKDKISLSTGVVKAVMTRTVFDEDPIIIFGISKVLIPKEIFGKKFHSPPPPPPDVPSPPVIDSKDDGGAVWCIGFQKSKDLVLKDKIVVYDLDGQRIGWAHYNCSLPINVFAAIGPSIQVNTGKINGSSCLDDGLIASFFVTLIFYLMFL</sequence>
<keyword evidence="3" id="KW-0336">GPI-anchor</keyword>
<evidence type="ECO:0000313" key="6">
    <source>
        <dbReference type="EMBL" id="GAU11095.1"/>
    </source>
</evidence>
<evidence type="ECO:0008006" key="8">
    <source>
        <dbReference type="Google" id="ProtNLM"/>
    </source>
</evidence>
<comment type="subcellular location">
    <subcellularLocation>
        <location evidence="1">Cell membrane</location>
        <topology evidence="1">Lipid-anchor</topology>
        <topology evidence="1">GPI-anchor</topology>
    </subcellularLocation>
</comment>
<keyword evidence="3" id="KW-0325">Glycoprotein</keyword>
<dbReference type="Proteomes" id="UP000242715">
    <property type="component" value="Unassembled WGS sequence"/>
</dbReference>
<reference evidence="7" key="1">
    <citation type="journal article" date="2017" name="Front. Plant Sci.">
        <title>Climate Clever Clovers: New Paradigm to Reduce the Environmental Footprint of Ruminants by Breeding Low Methanogenic Forages Utilizing Haplotype Variation.</title>
        <authorList>
            <person name="Kaur P."/>
            <person name="Appels R."/>
            <person name="Bayer P.E."/>
            <person name="Keeble-Gagnere G."/>
            <person name="Wang J."/>
            <person name="Hirakawa H."/>
            <person name="Shirasawa K."/>
            <person name="Vercoe P."/>
            <person name="Stefanova K."/>
            <person name="Durmic Z."/>
            <person name="Nichols P."/>
            <person name="Revell C."/>
            <person name="Isobe S.N."/>
            <person name="Edwards D."/>
            <person name="Erskine W."/>
        </authorList>
    </citation>
    <scope>NUCLEOTIDE SEQUENCE [LARGE SCALE GENOMIC DNA]</scope>
    <source>
        <strain evidence="7">cv. Daliak</strain>
    </source>
</reference>
<protein>
    <recommendedName>
        <fullName evidence="8">Peptidase A1 domain-containing protein</fullName>
    </recommendedName>
</protein>
<dbReference type="GO" id="GO:0005886">
    <property type="term" value="C:plasma membrane"/>
    <property type="evidence" value="ECO:0007669"/>
    <property type="project" value="UniProtKB-SubCell"/>
</dbReference>
<proteinExistence type="predicted"/>
<dbReference type="GO" id="GO:0098552">
    <property type="term" value="C:side of membrane"/>
    <property type="evidence" value="ECO:0007669"/>
    <property type="project" value="UniProtKB-KW"/>
</dbReference>
<evidence type="ECO:0000256" key="2">
    <source>
        <dbReference type="ARBA" id="ARBA00022475"/>
    </source>
</evidence>
<evidence type="ECO:0000256" key="3">
    <source>
        <dbReference type="ARBA" id="ARBA00022622"/>
    </source>
</evidence>